<dbReference type="GO" id="GO:0005829">
    <property type="term" value="C:cytosol"/>
    <property type="evidence" value="ECO:0007669"/>
    <property type="project" value="TreeGrafter"/>
</dbReference>
<organism evidence="10 11">
    <name type="scientific">Rhizoctonia solani</name>
    <dbReference type="NCBI Taxonomy" id="456999"/>
    <lineage>
        <taxon>Eukaryota</taxon>
        <taxon>Fungi</taxon>
        <taxon>Dikarya</taxon>
        <taxon>Basidiomycota</taxon>
        <taxon>Agaricomycotina</taxon>
        <taxon>Agaricomycetes</taxon>
        <taxon>Cantharellales</taxon>
        <taxon>Ceratobasidiaceae</taxon>
        <taxon>Rhizoctonia</taxon>
    </lineage>
</organism>
<evidence type="ECO:0000256" key="2">
    <source>
        <dbReference type="ARBA" id="ARBA00011245"/>
    </source>
</evidence>
<protein>
    <recommendedName>
        <fullName evidence="4 8">Protein N-terminal glutamine amidohydrolase</fullName>
        <ecNumber evidence="3 8">3.5.1.122</ecNumber>
    </recommendedName>
    <alternativeName>
        <fullName evidence="6 8">Protein NH2-terminal glutamine deamidase</fullName>
    </alternativeName>
</protein>
<evidence type="ECO:0000256" key="4">
    <source>
        <dbReference type="ARBA" id="ARBA00021247"/>
    </source>
</evidence>
<dbReference type="Pfam" id="PF09764">
    <property type="entry name" value="Nt_Gln_amidase"/>
    <property type="match status" value="1"/>
</dbReference>
<evidence type="ECO:0000313" key="11">
    <source>
        <dbReference type="Proteomes" id="UP000663831"/>
    </source>
</evidence>
<reference evidence="10" key="1">
    <citation type="submission" date="2021-01" db="EMBL/GenBank/DDBJ databases">
        <authorList>
            <person name="Kaushik A."/>
        </authorList>
    </citation>
    <scope>NUCLEOTIDE SEQUENCE</scope>
    <source>
        <strain evidence="10">AG3-1AP</strain>
    </source>
</reference>
<evidence type="ECO:0000256" key="7">
    <source>
        <dbReference type="ARBA" id="ARBA00048768"/>
    </source>
</evidence>
<comment type="caution">
    <text evidence="10">The sequence shown here is derived from an EMBL/GenBank/DDBJ whole genome shotgun (WGS) entry which is preliminary data.</text>
</comment>
<dbReference type="InterPro" id="IPR037132">
    <property type="entry name" value="N_Gln_amidohydro_ab_roll_sf"/>
</dbReference>
<keyword evidence="5 8" id="KW-0378">Hydrolase</keyword>
<evidence type="ECO:0000256" key="8">
    <source>
        <dbReference type="RuleBase" id="RU367082"/>
    </source>
</evidence>
<evidence type="ECO:0000256" key="1">
    <source>
        <dbReference type="ARBA" id="ARBA00008985"/>
    </source>
</evidence>
<dbReference type="InterPro" id="IPR023128">
    <property type="entry name" value="Prot_N_Gln_amidohydro_ab_roll"/>
</dbReference>
<dbReference type="Gene3D" id="3.10.620.10">
    <property type="entry name" value="Protein N-terminal glutamine amidohydrolase, alpha beta roll"/>
    <property type="match status" value="1"/>
</dbReference>
<evidence type="ECO:0000313" key="10">
    <source>
        <dbReference type="EMBL" id="CAE6417456.1"/>
    </source>
</evidence>
<dbReference type="EMBL" id="CAJMWV010000840">
    <property type="protein sequence ID" value="CAE6417456.1"/>
    <property type="molecule type" value="Genomic_DNA"/>
</dbReference>
<comment type="function">
    <text evidence="8">Mediates the side-chain deamidation of N-terminal glutamine residues to glutamate, an important step in N-end rule pathway of protein degradation. Conversion of the resulting N-terminal glutamine to glutamate renders the protein susceptible to arginylation, polyubiquitination and degradation as specified by the N-end rule. Does not act on substrates with internal or C-terminal glutamine and does not act on non-glutamine residues in any position.</text>
</comment>
<sequence>MSTPLDPAVKKLVSELNTPYTSCYCEENVYLACQALIESNSPCLQSIHVVFLSNPTKTILIWGQRAAQHKMDIGCPVVWDYHVIMVLVASAKADEPNQPLADRTYIVDFDSMLGTLNTWKDYTSFTFQYHLFEGGVFEPTLQSMFRIIPATRYIDQFASDRSHMIKVNADGVMQYAMPPPSYDVIVGPGAGARGVTHNLMDEFVYMSEQGDLDSRLLRMSDFLSLGWLDGQTEGDLGDHGITKLGSVEGATAGGLSQ</sequence>
<comment type="subunit">
    <text evidence="2 8">Monomer.</text>
</comment>
<feature type="domain" description="Protein N-terminal glutamine amidohydrolase alpha beta roll" evidence="9">
    <location>
        <begin position="20"/>
        <end position="209"/>
    </location>
</feature>
<name>A0A8H2X558_9AGAM</name>
<accession>A0A8H2X558</accession>
<dbReference type="AlphaFoldDB" id="A0A8H2X558"/>
<evidence type="ECO:0000259" key="9">
    <source>
        <dbReference type="Pfam" id="PF09764"/>
    </source>
</evidence>
<evidence type="ECO:0000256" key="3">
    <source>
        <dbReference type="ARBA" id="ARBA00012718"/>
    </source>
</evidence>
<comment type="catalytic activity">
    <reaction evidence="7 8">
        <text>N-terminal L-glutaminyl-[protein] + H2O = N-terminal L-glutamyl-[protein] + NH4(+)</text>
        <dbReference type="Rhea" id="RHEA:50680"/>
        <dbReference type="Rhea" id="RHEA-COMP:12668"/>
        <dbReference type="Rhea" id="RHEA-COMP:12777"/>
        <dbReference type="ChEBI" id="CHEBI:15377"/>
        <dbReference type="ChEBI" id="CHEBI:28938"/>
        <dbReference type="ChEBI" id="CHEBI:64721"/>
        <dbReference type="ChEBI" id="CHEBI:64722"/>
        <dbReference type="EC" id="3.5.1.122"/>
    </reaction>
</comment>
<evidence type="ECO:0000256" key="5">
    <source>
        <dbReference type="ARBA" id="ARBA00022801"/>
    </source>
</evidence>
<dbReference type="InterPro" id="IPR039733">
    <property type="entry name" value="NTAQ1"/>
</dbReference>
<dbReference type="Proteomes" id="UP000663831">
    <property type="component" value="Unassembled WGS sequence"/>
</dbReference>
<dbReference type="GO" id="GO:0008418">
    <property type="term" value="F:protein-N-terminal asparagine amidohydrolase activity"/>
    <property type="evidence" value="ECO:0007669"/>
    <property type="project" value="UniProtKB-UniRule"/>
</dbReference>
<evidence type="ECO:0000256" key="6">
    <source>
        <dbReference type="ARBA" id="ARBA00029677"/>
    </source>
</evidence>
<dbReference type="PANTHER" id="PTHR13035:SF0">
    <property type="entry name" value="PROTEIN N-TERMINAL GLUTAMINE AMIDOHYDROLASE"/>
    <property type="match status" value="1"/>
</dbReference>
<comment type="similarity">
    <text evidence="1 8">Belongs to the NTAQ1 family.</text>
</comment>
<dbReference type="GO" id="GO:0070773">
    <property type="term" value="F:protein-N-terminal glutamine amidohydrolase activity"/>
    <property type="evidence" value="ECO:0007669"/>
    <property type="project" value="UniProtKB-UniRule"/>
</dbReference>
<gene>
    <name evidence="10" type="ORF">RDB_LOCUS28675</name>
</gene>
<dbReference type="PANTHER" id="PTHR13035">
    <property type="entry name" value="PROTEIN N-TERMINAL GLUTAMINE AMIDOHYDROLASE"/>
    <property type="match status" value="1"/>
</dbReference>
<dbReference type="GO" id="GO:0005634">
    <property type="term" value="C:nucleus"/>
    <property type="evidence" value="ECO:0007669"/>
    <property type="project" value="TreeGrafter"/>
</dbReference>
<proteinExistence type="inferred from homology"/>
<dbReference type="EC" id="3.5.1.122" evidence="3 8"/>